<name>A0ACB8SLN3_9AGAM</name>
<organism evidence="1 2">
    <name type="scientific">Artomyces pyxidatus</name>
    <dbReference type="NCBI Taxonomy" id="48021"/>
    <lineage>
        <taxon>Eukaryota</taxon>
        <taxon>Fungi</taxon>
        <taxon>Dikarya</taxon>
        <taxon>Basidiomycota</taxon>
        <taxon>Agaricomycotina</taxon>
        <taxon>Agaricomycetes</taxon>
        <taxon>Russulales</taxon>
        <taxon>Auriscalpiaceae</taxon>
        <taxon>Artomyces</taxon>
    </lineage>
</organism>
<proteinExistence type="predicted"/>
<dbReference type="Proteomes" id="UP000814140">
    <property type="component" value="Unassembled WGS sequence"/>
</dbReference>
<sequence length="243" mass="27528">MKIWVSSPNMSFIPDVPTHRADEWFGFYVDGMLGVYEHTKWPQIHDADEPHAIAVPGNPLLLSESIYNASAVTSMGGMDPWQDDGAAWFSFTSANWVRVLDIPNEEVGVVDGAVCDRLLAAAREATQRSLALCQVDYGLSPEHIPERYFVWRLIVTLGNAITKVRNVGMPLGETIQWFREAQRILLELRGWYTYMTIVRPRIEHMDDNYGDVLAVRGVITGKLSTVETMYRAGVPVWYVRDHT</sequence>
<feature type="non-terminal residue" evidence="1">
    <location>
        <position position="243"/>
    </location>
</feature>
<protein>
    <submittedName>
        <fullName evidence="1">Uncharacterized protein</fullName>
    </submittedName>
</protein>
<evidence type="ECO:0000313" key="2">
    <source>
        <dbReference type="Proteomes" id="UP000814140"/>
    </source>
</evidence>
<reference evidence="1" key="2">
    <citation type="journal article" date="2022" name="New Phytol.">
        <title>Evolutionary transition to the ectomycorrhizal habit in the genomes of a hyperdiverse lineage of mushroom-forming fungi.</title>
        <authorList>
            <person name="Looney B."/>
            <person name="Miyauchi S."/>
            <person name="Morin E."/>
            <person name="Drula E."/>
            <person name="Courty P.E."/>
            <person name="Kohler A."/>
            <person name="Kuo A."/>
            <person name="LaButti K."/>
            <person name="Pangilinan J."/>
            <person name="Lipzen A."/>
            <person name="Riley R."/>
            <person name="Andreopoulos W."/>
            <person name="He G."/>
            <person name="Johnson J."/>
            <person name="Nolan M."/>
            <person name="Tritt A."/>
            <person name="Barry K.W."/>
            <person name="Grigoriev I.V."/>
            <person name="Nagy L.G."/>
            <person name="Hibbett D."/>
            <person name="Henrissat B."/>
            <person name="Matheny P.B."/>
            <person name="Labbe J."/>
            <person name="Martin F.M."/>
        </authorList>
    </citation>
    <scope>NUCLEOTIDE SEQUENCE</scope>
    <source>
        <strain evidence="1">HHB10654</strain>
    </source>
</reference>
<keyword evidence="2" id="KW-1185">Reference proteome</keyword>
<reference evidence="1" key="1">
    <citation type="submission" date="2021-03" db="EMBL/GenBank/DDBJ databases">
        <authorList>
            <consortium name="DOE Joint Genome Institute"/>
            <person name="Ahrendt S."/>
            <person name="Looney B.P."/>
            <person name="Miyauchi S."/>
            <person name="Morin E."/>
            <person name="Drula E."/>
            <person name="Courty P.E."/>
            <person name="Chicoki N."/>
            <person name="Fauchery L."/>
            <person name="Kohler A."/>
            <person name="Kuo A."/>
            <person name="Labutti K."/>
            <person name="Pangilinan J."/>
            <person name="Lipzen A."/>
            <person name="Riley R."/>
            <person name="Andreopoulos W."/>
            <person name="He G."/>
            <person name="Johnson J."/>
            <person name="Barry K.W."/>
            <person name="Grigoriev I.V."/>
            <person name="Nagy L."/>
            <person name="Hibbett D."/>
            <person name="Henrissat B."/>
            <person name="Matheny P.B."/>
            <person name="Labbe J."/>
            <person name="Martin F."/>
        </authorList>
    </citation>
    <scope>NUCLEOTIDE SEQUENCE</scope>
    <source>
        <strain evidence="1">HHB10654</strain>
    </source>
</reference>
<accession>A0ACB8SLN3</accession>
<comment type="caution">
    <text evidence="1">The sequence shown here is derived from an EMBL/GenBank/DDBJ whole genome shotgun (WGS) entry which is preliminary data.</text>
</comment>
<gene>
    <name evidence="1" type="ORF">BV25DRAFT_1812833</name>
</gene>
<dbReference type="EMBL" id="MU277251">
    <property type="protein sequence ID" value="KAI0057142.1"/>
    <property type="molecule type" value="Genomic_DNA"/>
</dbReference>
<evidence type="ECO:0000313" key="1">
    <source>
        <dbReference type="EMBL" id="KAI0057142.1"/>
    </source>
</evidence>